<comment type="caution">
    <text evidence="1">The sequence shown here is derived from an EMBL/GenBank/DDBJ whole genome shotgun (WGS) entry which is preliminary data.</text>
</comment>
<dbReference type="EMBL" id="RAZM01000065">
    <property type="protein sequence ID" value="RLT79079.1"/>
    <property type="molecule type" value="Genomic_DNA"/>
</dbReference>
<name>A0A3L8A4Y5_9BACE</name>
<proteinExistence type="predicted"/>
<dbReference type="Proteomes" id="UP000267159">
    <property type="component" value="Unassembled WGS sequence"/>
</dbReference>
<accession>A0A3L8A4Y5</accession>
<dbReference type="AlphaFoldDB" id="A0A3L8A4Y5"/>
<sequence length="60" mass="7036">MINSILFHKGNIIHNGRDKSVFQSEADLPFINGRLLKYRFNNNHPDVFCDNICRVMTSRK</sequence>
<evidence type="ECO:0000313" key="1">
    <source>
        <dbReference type="EMBL" id="RLT79079.1"/>
    </source>
</evidence>
<protein>
    <submittedName>
        <fullName evidence="1">Uncharacterized protein</fullName>
    </submittedName>
</protein>
<gene>
    <name evidence="1" type="ORF">D7Y07_15705</name>
</gene>
<evidence type="ECO:0000313" key="2">
    <source>
        <dbReference type="Proteomes" id="UP000267159"/>
    </source>
</evidence>
<reference evidence="1 2" key="1">
    <citation type="submission" date="2018-09" db="EMBL/GenBank/DDBJ databases">
        <title>Murine metabolic-syndrome-specific gut microbial biobank.</title>
        <authorList>
            <person name="Liu C."/>
        </authorList>
    </citation>
    <scope>NUCLEOTIDE SEQUENCE [LARGE SCALE GENOMIC DNA]</scope>
    <source>
        <strain evidence="1 2">0.1X-D8-26</strain>
    </source>
</reference>
<organism evidence="1 2">
    <name type="scientific">Bacteroides acidifaciens</name>
    <dbReference type="NCBI Taxonomy" id="85831"/>
    <lineage>
        <taxon>Bacteria</taxon>
        <taxon>Pseudomonadati</taxon>
        <taxon>Bacteroidota</taxon>
        <taxon>Bacteroidia</taxon>
        <taxon>Bacteroidales</taxon>
        <taxon>Bacteroidaceae</taxon>
        <taxon>Bacteroides</taxon>
    </lineage>
</organism>